<accession>A0A369BKH2</accession>
<protein>
    <submittedName>
        <fullName evidence="1">Uncharacterized protein</fullName>
    </submittedName>
</protein>
<dbReference type="OrthoDB" id="8183145at2"/>
<sequence length="64" mass="7389">MDRDSLQQLLGDLPEDKPISVKTLRQEELDGYSLESLLLNLNGIERVPEPELESRERNVIKRSL</sequence>
<evidence type="ECO:0000313" key="2">
    <source>
        <dbReference type="Proteomes" id="UP000253090"/>
    </source>
</evidence>
<keyword evidence="2" id="KW-1185">Reference proteome</keyword>
<dbReference type="EMBL" id="QPJW01000002">
    <property type="protein sequence ID" value="RCX21625.1"/>
    <property type="molecule type" value="Genomic_DNA"/>
</dbReference>
<organism evidence="1 2">
    <name type="scientific">Fontibacillus phaseoli</name>
    <dbReference type="NCBI Taxonomy" id="1416533"/>
    <lineage>
        <taxon>Bacteria</taxon>
        <taxon>Bacillati</taxon>
        <taxon>Bacillota</taxon>
        <taxon>Bacilli</taxon>
        <taxon>Bacillales</taxon>
        <taxon>Paenibacillaceae</taxon>
        <taxon>Fontibacillus</taxon>
    </lineage>
</organism>
<evidence type="ECO:0000313" key="1">
    <source>
        <dbReference type="EMBL" id="RCX21625.1"/>
    </source>
</evidence>
<dbReference type="RefSeq" id="WP_114496176.1">
    <property type="nucleotide sequence ID" value="NZ_QPJW01000002.1"/>
</dbReference>
<reference evidence="1 2" key="1">
    <citation type="submission" date="2018-07" db="EMBL/GenBank/DDBJ databases">
        <title>Genomic Encyclopedia of Type Strains, Phase III (KMG-III): the genomes of soil and plant-associated and newly described type strains.</title>
        <authorList>
            <person name="Whitman W."/>
        </authorList>
    </citation>
    <scope>NUCLEOTIDE SEQUENCE [LARGE SCALE GENOMIC DNA]</scope>
    <source>
        <strain evidence="1 2">CECT 8333</strain>
    </source>
</reference>
<proteinExistence type="predicted"/>
<name>A0A369BKH2_9BACL</name>
<comment type="caution">
    <text evidence="1">The sequence shown here is derived from an EMBL/GenBank/DDBJ whole genome shotgun (WGS) entry which is preliminary data.</text>
</comment>
<gene>
    <name evidence="1" type="ORF">DFP94_102380</name>
</gene>
<dbReference type="AlphaFoldDB" id="A0A369BKH2"/>
<dbReference type="Proteomes" id="UP000253090">
    <property type="component" value="Unassembled WGS sequence"/>
</dbReference>